<protein>
    <submittedName>
        <fullName evidence="2">Uncharacterized protein</fullName>
    </submittedName>
</protein>
<gene>
    <name evidence="2" type="ORF">PYX00_001290</name>
</gene>
<organism evidence="2">
    <name type="scientific">Menopon gallinae</name>
    <name type="common">poultry shaft louse</name>
    <dbReference type="NCBI Taxonomy" id="328185"/>
    <lineage>
        <taxon>Eukaryota</taxon>
        <taxon>Metazoa</taxon>
        <taxon>Ecdysozoa</taxon>
        <taxon>Arthropoda</taxon>
        <taxon>Hexapoda</taxon>
        <taxon>Insecta</taxon>
        <taxon>Pterygota</taxon>
        <taxon>Neoptera</taxon>
        <taxon>Paraneoptera</taxon>
        <taxon>Psocodea</taxon>
        <taxon>Troctomorpha</taxon>
        <taxon>Phthiraptera</taxon>
        <taxon>Amblycera</taxon>
        <taxon>Menoponidae</taxon>
        <taxon>Menopon</taxon>
    </lineage>
</organism>
<dbReference type="AlphaFoldDB" id="A0AAW2ID00"/>
<name>A0AAW2ID00_9NEOP</name>
<reference evidence="2" key="1">
    <citation type="journal article" date="2024" name="Gigascience">
        <title>Chromosome-level genome of the poultry shaft louse Menopon gallinae provides insight into the host-switching and adaptive evolution of parasitic lice.</title>
        <authorList>
            <person name="Xu Y."/>
            <person name="Ma L."/>
            <person name="Liu S."/>
            <person name="Liang Y."/>
            <person name="Liu Q."/>
            <person name="He Z."/>
            <person name="Tian L."/>
            <person name="Duan Y."/>
            <person name="Cai W."/>
            <person name="Li H."/>
            <person name="Song F."/>
        </authorList>
    </citation>
    <scope>NUCLEOTIDE SEQUENCE</scope>
    <source>
        <strain evidence="2">Cailab_2023a</strain>
    </source>
</reference>
<feature type="compositionally biased region" description="Basic and acidic residues" evidence="1">
    <location>
        <begin position="271"/>
        <end position="282"/>
    </location>
</feature>
<evidence type="ECO:0000313" key="2">
    <source>
        <dbReference type="EMBL" id="KAL0279811.1"/>
    </source>
</evidence>
<dbReference type="EMBL" id="JARGDH010000001">
    <property type="protein sequence ID" value="KAL0279811.1"/>
    <property type="molecule type" value="Genomic_DNA"/>
</dbReference>
<proteinExistence type="predicted"/>
<comment type="caution">
    <text evidence="2">The sequence shown here is derived from an EMBL/GenBank/DDBJ whole genome shotgun (WGS) entry which is preliminary data.</text>
</comment>
<accession>A0AAW2ID00</accession>
<feature type="region of interest" description="Disordered" evidence="1">
    <location>
        <begin position="264"/>
        <end position="288"/>
    </location>
</feature>
<sequence length="288" mass="32572">MADSNTFRSPDKLSMGVRVAQVSLPIVHEFSRDDASFSCRAGDQGGGKTGRHGSFFGIRNQGSPHGRVGASGHRQNLCLLMIERYRIESTKSPSWVCRQRNVLTGSQGVSVQACSIEMGKRAWKWKGLMPDSQIERRIKHSRNVHRKIADGVGSVLEVREYSLFPTKSSILRQKRRQDRICDLLSQGQHPHLSRYDREGPCPVRTKVIRLVHRIWVRVGIEKPKSSLQSPTTVRRLRVRQTQGRVNRSKEYVVRDVIDALAPAWSTAATRRPSEKGERKEDTAPSSRT</sequence>
<evidence type="ECO:0000256" key="1">
    <source>
        <dbReference type="SAM" id="MobiDB-lite"/>
    </source>
</evidence>